<dbReference type="EMBL" id="CP051680">
    <property type="protein sequence ID" value="QJD87145.1"/>
    <property type="molecule type" value="Genomic_DNA"/>
</dbReference>
<feature type="domain" description="Xylose isomerase-like TIM barrel" evidence="1">
    <location>
        <begin position="41"/>
        <end position="273"/>
    </location>
</feature>
<dbReference type="PANTHER" id="PTHR12110:SF21">
    <property type="entry name" value="XYLOSE ISOMERASE-LIKE TIM BARREL DOMAIN-CONTAINING PROTEIN"/>
    <property type="match status" value="1"/>
</dbReference>
<dbReference type="SUPFAM" id="SSF51658">
    <property type="entry name" value="Xylose isomerase-like"/>
    <property type="match status" value="1"/>
</dbReference>
<dbReference type="Pfam" id="PF01261">
    <property type="entry name" value="AP_endonuc_2"/>
    <property type="match status" value="1"/>
</dbReference>
<evidence type="ECO:0000259" key="1">
    <source>
        <dbReference type="Pfam" id="PF01261"/>
    </source>
</evidence>
<keyword evidence="3" id="KW-1185">Reference proteome</keyword>
<reference evidence="2 3" key="1">
    <citation type="submission" date="2020-04" db="EMBL/GenBank/DDBJ databases">
        <title>Genome sequencing of novel species.</title>
        <authorList>
            <person name="Heo J."/>
            <person name="Kim S.-J."/>
            <person name="Kim J.-S."/>
            <person name="Hong S.-B."/>
            <person name="Kwon S.-W."/>
        </authorList>
    </citation>
    <scope>NUCLEOTIDE SEQUENCE [LARGE SCALE GENOMIC DNA]</scope>
    <source>
        <strain evidence="2 3">MFER-1</strain>
    </source>
</reference>
<keyword evidence="2" id="KW-0413">Isomerase</keyword>
<dbReference type="KEGG" id="cheb:HH215_30865"/>
<evidence type="ECO:0000313" key="2">
    <source>
        <dbReference type="EMBL" id="QJD87145.1"/>
    </source>
</evidence>
<accession>A0A7Z2VQA9</accession>
<dbReference type="Proteomes" id="UP000502248">
    <property type="component" value="Chromosome"/>
</dbReference>
<dbReference type="Gene3D" id="3.20.20.150">
    <property type="entry name" value="Divalent-metal-dependent TIM barrel enzymes"/>
    <property type="match status" value="1"/>
</dbReference>
<dbReference type="InterPro" id="IPR050312">
    <property type="entry name" value="IolE/XylAMocC-like"/>
</dbReference>
<gene>
    <name evidence="2" type="ORF">HH215_30865</name>
</gene>
<sequence>MNLGVFTEYISAATIEELAFNIGEMNLRSVVLSSYPGLDIDFDRPSKEHCHRIKTAFAQAGIEIAAVSGYSNLLHPDENARKTIHRRFVGSMRLCEGIGASMLCSETGTFHPKNEWEWSPDNVTEQAMEQLVESIRPLAVEAGKHGINLGFEPYVMNVVHSPRRADEFIRRLAMNNVKLVADPAGMLTASTLNTQATFLPDMFRYIAPHIGLVHVEDCRPDPEGHFQWLGAGEGEIDYPLFMELLIGSGYSGPLILEHLTEERIPESREFVRRQWIDATMRLGRSGYDD</sequence>
<dbReference type="PANTHER" id="PTHR12110">
    <property type="entry name" value="HYDROXYPYRUVATE ISOMERASE"/>
    <property type="match status" value="1"/>
</dbReference>
<dbReference type="AlphaFoldDB" id="A0A7Z2VQA9"/>
<dbReference type="RefSeq" id="WP_169283391.1">
    <property type="nucleotide sequence ID" value="NZ_CP051680.1"/>
</dbReference>
<evidence type="ECO:0000313" key="3">
    <source>
        <dbReference type="Proteomes" id="UP000502248"/>
    </source>
</evidence>
<proteinExistence type="predicted"/>
<dbReference type="InterPro" id="IPR036237">
    <property type="entry name" value="Xyl_isomerase-like_sf"/>
</dbReference>
<protein>
    <submittedName>
        <fullName evidence="2">Sugar phosphate isomerase/epimerase</fullName>
    </submittedName>
</protein>
<organism evidence="2 3">
    <name type="scientific">Cohnella herbarum</name>
    <dbReference type="NCBI Taxonomy" id="2728023"/>
    <lineage>
        <taxon>Bacteria</taxon>
        <taxon>Bacillati</taxon>
        <taxon>Bacillota</taxon>
        <taxon>Bacilli</taxon>
        <taxon>Bacillales</taxon>
        <taxon>Paenibacillaceae</taxon>
        <taxon>Cohnella</taxon>
    </lineage>
</organism>
<name>A0A7Z2VQA9_9BACL</name>
<dbReference type="GO" id="GO:0016853">
    <property type="term" value="F:isomerase activity"/>
    <property type="evidence" value="ECO:0007669"/>
    <property type="project" value="UniProtKB-KW"/>
</dbReference>
<dbReference type="InterPro" id="IPR013022">
    <property type="entry name" value="Xyl_isomerase-like_TIM-brl"/>
</dbReference>